<evidence type="ECO:0000256" key="5">
    <source>
        <dbReference type="ARBA" id="ARBA00022840"/>
    </source>
</evidence>
<evidence type="ECO:0000256" key="6">
    <source>
        <dbReference type="ARBA" id="ARBA00023121"/>
    </source>
</evidence>
<dbReference type="InterPro" id="IPR001957">
    <property type="entry name" value="Chromosome_initiator_DnaA"/>
</dbReference>
<dbReference type="GO" id="GO:0006270">
    <property type="term" value="P:DNA replication initiation"/>
    <property type="evidence" value="ECO:0007669"/>
    <property type="project" value="UniProtKB-UniRule"/>
</dbReference>
<comment type="domain">
    <text evidence="8">Domain I is involved in oligomerization and binding regulators, domain II is flexibile and of varying length in different bacteria, domain III forms the AAA+ region, while domain IV binds dsDNA.</text>
</comment>
<dbReference type="PANTHER" id="PTHR30050:SF2">
    <property type="entry name" value="CHROMOSOMAL REPLICATION INITIATOR PROTEIN DNAA"/>
    <property type="match status" value="1"/>
</dbReference>
<dbReference type="NCBIfam" id="TIGR00362">
    <property type="entry name" value="DnaA"/>
    <property type="match status" value="1"/>
</dbReference>
<dbReference type="AlphaFoldDB" id="E4KR65"/>
<feature type="region of interest" description="Domain I, interacts with DnaA modulators" evidence="8">
    <location>
        <begin position="1"/>
        <end position="94"/>
    </location>
</feature>
<dbReference type="InterPro" id="IPR027417">
    <property type="entry name" value="P-loop_NTPase"/>
</dbReference>
<sequence>MEDMQSFWIEIKDYLRDILSQSTYKNWVDATYPIRFDNRSITIAVANKMTKKYWEDHLAGYVLQYSNRRFGTEYQPIFTIVQDNEENFRPQIASNSEVDLKNTQTDYTTESHLNPNYTFENFVIGEDNKMASVAALAVVESPGKTYNPFLIYGGVGLGKTHLMQAIGNEIKHRNPGAKIKYATSESFVNDFITSIQNGSQDHFRQMYREIDILLIDDIQFLSNKDKTQEEFFHTFNALYNNGKQIVLTSDRLPNNITNLEERLISRFKWGLSTDITPPDLETRIAILRKKASTDNLDINSETLTYIASHIDSNIRELEGALVRVIAYAAIKGLDITTDLAAEALKNIVDDNQQNDITPKEIIDQVARYYNVTVTDIIGKKRKKEIVMPRQIAMYLSRQLTELSFPKIGEEFGHKNHTTVIHAFEKINDEISYNIELKEDINKLKKLLMS</sequence>
<evidence type="ECO:0000256" key="2">
    <source>
        <dbReference type="ARBA" id="ARBA00022490"/>
    </source>
</evidence>
<dbReference type="Proteomes" id="UP000005990">
    <property type="component" value="Unassembled WGS sequence"/>
</dbReference>
<dbReference type="GO" id="GO:0006275">
    <property type="term" value="P:regulation of DNA replication"/>
    <property type="evidence" value="ECO:0007669"/>
    <property type="project" value="UniProtKB-UniRule"/>
</dbReference>
<feature type="domain" description="AAA+ ATPase" evidence="12">
    <location>
        <begin position="145"/>
        <end position="276"/>
    </location>
</feature>
<feature type="binding site" evidence="8">
    <location>
        <position position="158"/>
    </location>
    <ligand>
        <name>ATP</name>
        <dbReference type="ChEBI" id="CHEBI:30616"/>
    </ligand>
</feature>
<dbReference type="PROSITE" id="PS01008">
    <property type="entry name" value="DNAA"/>
    <property type="match status" value="1"/>
</dbReference>
<dbReference type="Gene3D" id="3.40.50.300">
    <property type="entry name" value="P-loop containing nucleotide triphosphate hydrolases"/>
    <property type="match status" value="1"/>
</dbReference>
<dbReference type="CDD" id="cd06571">
    <property type="entry name" value="Bac_DnaA_C"/>
    <property type="match status" value="1"/>
</dbReference>
<keyword evidence="4 8" id="KW-0547">Nucleotide-binding</keyword>
<dbReference type="SMART" id="SM00382">
    <property type="entry name" value="AAA"/>
    <property type="match status" value="1"/>
</dbReference>
<dbReference type="Pfam" id="PF08299">
    <property type="entry name" value="Bac_DnaA_C"/>
    <property type="match status" value="1"/>
</dbReference>
<dbReference type="InterPro" id="IPR020591">
    <property type="entry name" value="Chromosome_initiator_DnaA-like"/>
</dbReference>
<dbReference type="RefSeq" id="WP_006418716.1">
    <property type="nucleotide sequence ID" value="NZ_AENN01000017.1"/>
</dbReference>
<dbReference type="Gene3D" id="3.30.300.180">
    <property type="match status" value="1"/>
</dbReference>
<dbReference type="PRINTS" id="PR00051">
    <property type="entry name" value="DNAA"/>
</dbReference>
<name>E4KR65_9LACT</name>
<dbReference type="Gene3D" id="1.10.1750.10">
    <property type="match status" value="1"/>
</dbReference>
<evidence type="ECO:0000256" key="1">
    <source>
        <dbReference type="ARBA" id="ARBA00006583"/>
    </source>
</evidence>
<dbReference type="SUPFAM" id="SSF52540">
    <property type="entry name" value="P-loop containing nucleoside triphosphate hydrolases"/>
    <property type="match status" value="1"/>
</dbReference>
<evidence type="ECO:0000256" key="10">
    <source>
        <dbReference type="RuleBase" id="RU000577"/>
    </source>
</evidence>
<dbReference type="FunFam" id="1.10.8.60:FF:000003">
    <property type="entry name" value="Chromosomal replication initiator protein DnaA"/>
    <property type="match status" value="1"/>
</dbReference>
<dbReference type="SMART" id="SM00760">
    <property type="entry name" value="Bac_DnaA_C"/>
    <property type="match status" value="1"/>
</dbReference>
<comment type="subcellular location">
    <subcellularLocation>
        <location evidence="8">Cytoplasm</location>
    </subcellularLocation>
</comment>
<keyword evidence="6 8" id="KW-0446">Lipid-binding</keyword>
<feature type="region of interest" description="Domain III, AAA+ region" evidence="8">
    <location>
        <begin position="112"/>
        <end position="328"/>
    </location>
</feature>
<dbReference type="InterPro" id="IPR003593">
    <property type="entry name" value="AAA+_ATPase"/>
</dbReference>
<feature type="binding site" evidence="8">
    <location>
        <position position="159"/>
    </location>
    <ligand>
        <name>ATP</name>
        <dbReference type="ChEBI" id="CHEBI:30616"/>
    </ligand>
</feature>
<dbReference type="PANTHER" id="PTHR30050">
    <property type="entry name" value="CHROMOSOMAL REPLICATION INITIATOR PROTEIN DNAA"/>
    <property type="match status" value="1"/>
</dbReference>
<evidence type="ECO:0000313" key="14">
    <source>
        <dbReference type="EMBL" id="EFR30556.1"/>
    </source>
</evidence>
<dbReference type="EMBL" id="AENN01000017">
    <property type="protein sequence ID" value="EFR30556.1"/>
    <property type="molecule type" value="Genomic_DNA"/>
</dbReference>
<proteinExistence type="inferred from homology"/>
<comment type="caution">
    <text evidence="8">Lacks conserved residue(s) required for the propagation of feature annotation.</text>
</comment>
<keyword evidence="2 8" id="KW-0963">Cytoplasm</keyword>
<evidence type="ECO:0000313" key="15">
    <source>
        <dbReference type="Proteomes" id="UP000005990"/>
    </source>
</evidence>
<dbReference type="Gene3D" id="1.10.8.60">
    <property type="match status" value="1"/>
</dbReference>
<keyword evidence="3 8" id="KW-0235">DNA replication</keyword>
<keyword evidence="15" id="KW-1185">Reference proteome</keyword>
<dbReference type="InterPro" id="IPR024633">
    <property type="entry name" value="DnaA_N_dom"/>
</dbReference>
<dbReference type="Pfam" id="PF00308">
    <property type="entry name" value="Bac_DnaA"/>
    <property type="match status" value="1"/>
</dbReference>
<dbReference type="HAMAP" id="MF_00377">
    <property type="entry name" value="DnaA_bact"/>
    <property type="match status" value="1"/>
</dbReference>
<comment type="caution">
    <text evidence="14">The sequence shown here is derived from an EMBL/GenBank/DDBJ whole genome shotgun (WGS) entry which is preliminary data.</text>
</comment>
<comment type="subunit">
    <text evidence="8">Oligomerizes as a right-handed, spiral filament on DNA at oriC.</text>
</comment>
<evidence type="ECO:0000256" key="9">
    <source>
        <dbReference type="NCBIfam" id="TIGR00362"/>
    </source>
</evidence>
<feature type="binding site" evidence="8">
    <location>
        <position position="156"/>
    </location>
    <ligand>
        <name>ATP</name>
        <dbReference type="ChEBI" id="CHEBI:30616"/>
    </ligand>
</feature>
<dbReference type="GO" id="GO:0005524">
    <property type="term" value="F:ATP binding"/>
    <property type="evidence" value="ECO:0007669"/>
    <property type="project" value="UniProtKB-UniRule"/>
</dbReference>
<reference evidence="14 15" key="1">
    <citation type="submission" date="2010-10" db="EMBL/GenBank/DDBJ databases">
        <authorList>
            <person name="Durkin A.S."/>
            <person name="Madupu R."/>
            <person name="Torralba M."/>
            <person name="Gillis M."/>
            <person name="Methe B."/>
            <person name="Sutton G."/>
            <person name="Nelson K.E."/>
        </authorList>
    </citation>
    <scope>NUCLEOTIDE SEQUENCE [LARGE SCALE GENOMIC DNA]</scope>
    <source>
        <strain evidence="14 15">ACS-139-V-Col8</strain>
    </source>
</reference>
<protein>
    <recommendedName>
        <fullName evidence="8 9">Chromosomal replication initiator protein DnaA</fullName>
    </recommendedName>
</protein>
<dbReference type="InterPro" id="IPR018312">
    <property type="entry name" value="Chromosome_initiator_DnaA_CS"/>
</dbReference>
<organism evidence="14 15">
    <name type="scientific">Eremococcus coleocola ACS-139-V-Col8</name>
    <dbReference type="NCBI Taxonomy" id="908337"/>
    <lineage>
        <taxon>Bacteria</taxon>
        <taxon>Bacillati</taxon>
        <taxon>Bacillota</taxon>
        <taxon>Bacilli</taxon>
        <taxon>Lactobacillales</taxon>
        <taxon>Aerococcaceae</taxon>
        <taxon>Eremococcus</taxon>
    </lineage>
</organism>
<dbReference type="Pfam" id="PF11638">
    <property type="entry name" value="DnaA_N"/>
    <property type="match status" value="1"/>
</dbReference>
<accession>E4KR65</accession>
<dbReference type="InterPro" id="IPR013159">
    <property type="entry name" value="DnaA_C"/>
</dbReference>
<dbReference type="InterPro" id="IPR010921">
    <property type="entry name" value="Trp_repressor/repl_initiator"/>
</dbReference>
<feature type="binding site" evidence="8">
    <location>
        <position position="160"/>
    </location>
    <ligand>
        <name>ATP</name>
        <dbReference type="ChEBI" id="CHEBI:30616"/>
    </ligand>
</feature>
<evidence type="ECO:0000256" key="4">
    <source>
        <dbReference type="ARBA" id="ARBA00022741"/>
    </source>
</evidence>
<evidence type="ECO:0000256" key="11">
    <source>
        <dbReference type="RuleBase" id="RU004227"/>
    </source>
</evidence>
<keyword evidence="5 8" id="KW-0067">ATP-binding</keyword>
<feature type="region of interest" description="Domain IV, binds dsDNA" evidence="8">
    <location>
        <begin position="329"/>
        <end position="449"/>
    </location>
</feature>
<dbReference type="InterPro" id="IPR038454">
    <property type="entry name" value="DnaA_N_sf"/>
</dbReference>
<evidence type="ECO:0000256" key="3">
    <source>
        <dbReference type="ARBA" id="ARBA00022705"/>
    </source>
</evidence>
<comment type="function">
    <text evidence="8 10">Plays an essential role in the initiation and regulation of chromosomal replication. ATP-DnaA binds to the origin of replication (oriC) to initiate formation of the DNA replication initiation complex once per cell cycle. Binds the DnaA box (a 9 base pair repeat at the origin) and separates the double-stranded (ds)DNA. Forms a right-handed helical filament on oriC DNA; dsDNA binds to the exterior of the filament while single-stranded (ss)DNA is stabiized in the filament's interior. The ATP-DnaA-oriC complex binds and stabilizes one strand of the AT-rich DNA unwinding element (DUE), permitting loading of DNA polymerase. After initiation quickly degrades to an ADP-DnaA complex that is not apt for DNA replication. Binds acidic phospholipids.</text>
</comment>
<dbReference type="GO" id="GO:0008289">
    <property type="term" value="F:lipid binding"/>
    <property type="evidence" value="ECO:0007669"/>
    <property type="project" value="UniProtKB-KW"/>
</dbReference>
<dbReference type="InterPro" id="IPR013317">
    <property type="entry name" value="DnaA_dom"/>
</dbReference>
<dbReference type="CDD" id="cd00009">
    <property type="entry name" value="AAA"/>
    <property type="match status" value="1"/>
</dbReference>
<dbReference type="STRING" id="908337.HMPREF9257_0781"/>
<gene>
    <name evidence="8 14" type="primary">dnaA</name>
    <name evidence="14" type="ORF">HMPREF9257_0781</name>
</gene>
<evidence type="ECO:0000259" key="13">
    <source>
        <dbReference type="SMART" id="SM00760"/>
    </source>
</evidence>
<evidence type="ECO:0000256" key="8">
    <source>
        <dbReference type="HAMAP-Rule" id="MF_00377"/>
    </source>
</evidence>
<evidence type="ECO:0000259" key="12">
    <source>
        <dbReference type="SMART" id="SM00382"/>
    </source>
</evidence>
<dbReference type="eggNOG" id="COG0593">
    <property type="taxonomic scope" value="Bacteria"/>
</dbReference>
<feature type="domain" description="Chromosomal replication initiator DnaA C-terminal" evidence="13">
    <location>
        <begin position="357"/>
        <end position="426"/>
    </location>
</feature>
<keyword evidence="7 8" id="KW-0238">DNA-binding</keyword>
<evidence type="ECO:0000256" key="7">
    <source>
        <dbReference type="ARBA" id="ARBA00023125"/>
    </source>
</evidence>
<dbReference type="GO" id="GO:0005886">
    <property type="term" value="C:plasma membrane"/>
    <property type="evidence" value="ECO:0007669"/>
    <property type="project" value="TreeGrafter"/>
</dbReference>
<dbReference type="FunFam" id="3.40.50.300:FF:000668">
    <property type="entry name" value="Chromosomal replication initiator protein DnaA"/>
    <property type="match status" value="1"/>
</dbReference>
<dbReference type="GO" id="GO:0003688">
    <property type="term" value="F:DNA replication origin binding"/>
    <property type="evidence" value="ECO:0007669"/>
    <property type="project" value="UniProtKB-UniRule"/>
</dbReference>
<dbReference type="SUPFAM" id="SSF48295">
    <property type="entry name" value="TrpR-like"/>
    <property type="match status" value="1"/>
</dbReference>
<dbReference type="OrthoDB" id="9807019at2"/>
<comment type="similarity">
    <text evidence="1 8 11">Belongs to the DnaA family.</text>
</comment>
<dbReference type="GO" id="GO:0005737">
    <property type="term" value="C:cytoplasm"/>
    <property type="evidence" value="ECO:0007669"/>
    <property type="project" value="UniProtKB-SubCell"/>
</dbReference>